<dbReference type="PANTHER" id="PTHR11839:SF18">
    <property type="entry name" value="NUDIX HYDROLASE DOMAIN-CONTAINING PROTEIN"/>
    <property type="match status" value="1"/>
</dbReference>
<keyword evidence="2" id="KW-0378">Hydrolase</keyword>
<evidence type="ECO:0000256" key="2">
    <source>
        <dbReference type="ARBA" id="ARBA00022801"/>
    </source>
</evidence>
<dbReference type="EMBL" id="BMRG01000003">
    <property type="protein sequence ID" value="GGP46212.1"/>
    <property type="molecule type" value="Genomic_DNA"/>
</dbReference>
<dbReference type="GO" id="GO:0019693">
    <property type="term" value="P:ribose phosphate metabolic process"/>
    <property type="evidence" value="ECO:0007669"/>
    <property type="project" value="TreeGrafter"/>
</dbReference>
<dbReference type="Gene3D" id="3.90.79.10">
    <property type="entry name" value="Nucleoside Triphosphate Pyrophosphohydrolase"/>
    <property type="match status" value="1"/>
</dbReference>
<evidence type="ECO:0000313" key="4">
    <source>
        <dbReference type="EMBL" id="GGP46212.1"/>
    </source>
</evidence>
<dbReference type="InterPro" id="IPR000086">
    <property type="entry name" value="NUDIX_hydrolase_dom"/>
</dbReference>
<dbReference type="GO" id="GO:0006753">
    <property type="term" value="P:nucleoside phosphate metabolic process"/>
    <property type="evidence" value="ECO:0007669"/>
    <property type="project" value="TreeGrafter"/>
</dbReference>
<dbReference type="GO" id="GO:0016787">
    <property type="term" value="F:hydrolase activity"/>
    <property type="evidence" value="ECO:0007669"/>
    <property type="project" value="UniProtKB-KW"/>
</dbReference>
<feature type="domain" description="Nudix hydrolase" evidence="3">
    <location>
        <begin position="38"/>
        <end position="168"/>
    </location>
</feature>
<sequence length="180" mass="20491">MIVETLGSRQVYANPWMTVREDPIRRADGSTGIYGVVDKPDYALIIPLDGERLRLVEQYRYPLGMRRWEFPQGTAPELAEESPLVLAERELREETGLRAGKLVELGLLDVAPGMSSQRGRVFLATQLVEGFHEREHEEQDMRSAWFPRAEFEAMITRGEITDAQSIAAYTLLLLHEHAQP</sequence>
<organism evidence="4 5">
    <name type="scientific">Saccharothrix coeruleofusca</name>
    <dbReference type="NCBI Taxonomy" id="33919"/>
    <lineage>
        <taxon>Bacteria</taxon>
        <taxon>Bacillati</taxon>
        <taxon>Actinomycetota</taxon>
        <taxon>Actinomycetes</taxon>
        <taxon>Pseudonocardiales</taxon>
        <taxon>Pseudonocardiaceae</taxon>
        <taxon>Saccharothrix</taxon>
    </lineage>
</organism>
<dbReference type="SUPFAM" id="SSF55811">
    <property type="entry name" value="Nudix"/>
    <property type="match status" value="1"/>
</dbReference>
<comment type="caution">
    <text evidence="4">The sequence shown here is derived from an EMBL/GenBank/DDBJ whole genome shotgun (WGS) entry which is preliminary data.</text>
</comment>
<gene>
    <name evidence="4" type="ORF">GCM10010185_17330</name>
</gene>
<dbReference type="GO" id="GO:0005829">
    <property type="term" value="C:cytosol"/>
    <property type="evidence" value="ECO:0007669"/>
    <property type="project" value="TreeGrafter"/>
</dbReference>
<evidence type="ECO:0000256" key="1">
    <source>
        <dbReference type="ARBA" id="ARBA00001946"/>
    </source>
</evidence>
<reference evidence="4" key="1">
    <citation type="journal article" date="2014" name="Int. J. Syst. Evol. Microbiol.">
        <title>Complete genome sequence of Corynebacterium casei LMG S-19264T (=DSM 44701T), isolated from a smear-ripened cheese.</title>
        <authorList>
            <consortium name="US DOE Joint Genome Institute (JGI-PGF)"/>
            <person name="Walter F."/>
            <person name="Albersmeier A."/>
            <person name="Kalinowski J."/>
            <person name="Ruckert C."/>
        </authorList>
    </citation>
    <scope>NUCLEOTIDE SEQUENCE</scope>
    <source>
        <strain evidence="4">JCM 3313</strain>
    </source>
</reference>
<protein>
    <submittedName>
        <fullName evidence="4">ADP-ribose pyrophosphatase</fullName>
    </submittedName>
</protein>
<dbReference type="CDD" id="cd24161">
    <property type="entry name" value="NUDIX_ADPRase_Ndx2"/>
    <property type="match status" value="1"/>
</dbReference>
<dbReference type="PANTHER" id="PTHR11839">
    <property type="entry name" value="UDP/ADP-SUGAR PYROPHOSPHATASE"/>
    <property type="match status" value="1"/>
</dbReference>
<accession>A0A918EDQ4</accession>
<dbReference type="InterPro" id="IPR015797">
    <property type="entry name" value="NUDIX_hydrolase-like_dom_sf"/>
</dbReference>
<proteinExistence type="predicted"/>
<keyword evidence="5" id="KW-1185">Reference proteome</keyword>
<name>A0A918EDQ4_9PSEU</name>
<comment type="cofactor">
    <cofactor evidence="1">
        <name>Mg(2+)</name>
        <dbReference type="ChEBI" id="CHEBI:18420"/>
    </cofactor>
</comment>
<dbReference type="Proteomes" id="UP000639606">
    <property type="component" value="Unassembled WGS sequence"/>
</dbReference>
<reference evidence="4" key="2">
    <citation type="submission" date="2020-09" db="EMBL/GenBank/DDBJ databases">
        <authorList>
            <person name="Sun Q."/>
            <person name="Ohkuma M."/>
        </authorList>
    </citation>
    <scope>NUCLEOTIDE SEQUENCE</scope>
    <source>
        <strain evidence="4">JCM 3313</strain>
    </source>
</reference>
<dbReference type="PROSITE" id="PS51462">
    <property type="entry name" value="NUDIX"/>
    <property type="match status" value="1"/>
</dbReference>
<evidence type="ECO:0000313" key="5">
    <source>
        <dbReference type="Proteomes" id="UP000639606"/>
    </source>
</evidence>
<dbReference type="Pfam" id="PF00293">
    <property type="entry name" value="NUDIX"/>
    <property type="match status" value="1"/>
</dbReference>
<evidence type="ECO:0000259" key="3">
    <source>
        <dbReference type="PROSITE" id="PS51462"/>
    </source>
</evidence>
<dbReference type="AlphaFoldDB" id="A0A918EDQ4"/>